<organism evidence="1 2">
    <name type="scientific">Rossellomorea marisflavi</name>
    <dbReference type="NCBI Taxonomy" id="189381"/>
    <lineage>
        <taxon>Bacteria</taxon>
        <taxon>Bacillati</taxon>
        <taxon>Bacillota</taxon>
        <taxon>Bacilli</taxon>
        <taxon>Bacillales</taxon>
        <taxon>Bacillaceae</taxon>
        <taxon>Rossellomorea</taxon>
    </lineage>
</organism>
<dbReference type="GeneID" id="89536573"/>
<accession>A0A5D4RNP5</accession>
<dbReference type="Pfam" id="PF08970">
    <property type="entry name" value="Sda"/>
    <property type="match status" value="1"/>
</dbReference>
<proteinExistence type="predicted"/>
<evidence type="ECO:0000313" key="2">
    <source>
        <dbReference type="Proteomes" id="UP000322997"/>
    </source>
</evidence>
<name>A0A5D4RNP5_9BACI</name>
<dbReference type="InterPro" id="IPR036916">
    <property type="entry name" value="Sda_sf"/>
</dbReference>
<gene>
    <name evidence="1" type="ORF">FZC83_17535</name>
</gene>
<dbReference type="RefSeq" id="WP_079514210.1">
    <property type="nucleotide sequence ID" value="NZ_BSED01000086.1"/>
</dbReference>
<protein>
    <submittedName>
        <fullName evidence="1">Sporulation histidine kinase inhibitor Sda</fullName>
    </submittedName>
</protein>
<dbReference type="AlphaFoldDB" id="A0A5D4RNP5"/>
<reference evidence="1 2" key="1">
    <citation type="submission" date="2019-08" db="EMBL/GenBank/DDBJ databases">
        <title>Bacillus genomes from the desert of Cuatro Cienegas, Coahuila.</title>
        <authorList>
            <person name="Olmedo-Alvarez G."/>
        </authorList>
    </citation>
    <scope>NUCLEOTIDE SEQUENCE [LARGE SCALE GENOMIC DNA]</scope>
    <source>
        <strain evidence="1 2">CH108_3D</strain>
    </source>
</reference>
<dbReference type="Gene3D" id="1.10.287.1100">
    <property type="entry name" value="Sporulation inhibitor A"/>
    <property type="match status" value="1"/>
</dbReference>
<dbReference type="EMBL" id="VTEQ01000006">
    <property type="protein sequence ID" value="TYS51378.1"/>
    <property type="molecule type" value="Genomic_DNA"/>
</dbReference>
<sequence>MQSLTLLTEEQLTNAHRMAQKEGLEEEFIEMLEVELLRRRESEM</sequence>
<comment type="caution">
    <text evidence="1">The sequence shown here is derived from an EMBL/GenBank/DDBJ whole genome shotgun (WGS) entry which is preliminary data.</text>
</comment>
<evidence type="ECO:0000313" key="1">
    <source>
        <dbReference type="EMBL" id="TYS51378.1"/>
    </source>
</evidence>
<dbReference type="Proteomes" id="UP000322997">
    <property type="component" value="Unassembled WGS sequence"/>
</dbReference>
<dbReference type="InterPro" id="IPR015064">
    <property type="entry name" value="Sda"/>
</dbReference>
<dbReference type="SUPFAM" id="SSF100985">
    <property type="entry name" value="Sporulation inhibitor Sda"/>
    <property type="match status" value="1"/>
</dbReference>